<dbReference type="EMBL" id="QGKX02001621">
    <property type="protein sequence ID" value="KAF3504486.1"/>
    <property type="molecule type" value="Genomic_DNA"/>
</dbReference>
<accession>A0A8S9NPG0</accession>
<dbReference type="Proteomes" id="UP000712600">
    <property type="component" value="Unassembled WGS sequence"/>
</dbReference>
<sequence>MPLFLFVLGPPYILLLSLWVQVFWDQRWAVVRNSDPLWAVSRLKRFYDFTREVAVDLDRFVATELCNRFPALPFSAINLGVFCGFWENKFYLPKSFQKTCFEKSQARLVALPVGEKSQLDIVLIKRFVEWKFGCYVVTELWLELGRYVATKQSTCLVAT</sequence>
<gene>
    <name evidence="1" type="ORF">F2Q69_00042331</name>
</gene>
<reference evidence="1" key="1">
    <citation type="submission" date="2019-12" db="EMBL/GenBank/DDBJ databases">
        <title>Genome sequencing and annotation of Brassica cretica.</title>
        <authorList>
            <person name="Studholme D.J."/>
            <person name="Sarris P."/>
        </authorList>
    </citation>
    <scope>NUCLEOTIDE SEQUENCE</scope>
    <source>
        <strain evidence="1">PFS-109/04</strain>
        <tissue evidence="1">Leaf</tissue>
    </source>
</reference>
<name>A0A8S9NPG0_BRACR</name>
<comment type="caution">
    <text evidence="1">The sequence shown here is derived from an EMBL/GenBank/DDBJ whole genome shotgun (WGS) entry which is preliminary data.</text>
</comment>
<organism evidence="1 2">
    <name type="scientific">Brassica cretica</name>
    <name type="common">Mustard</name>
    <dbReference type="NCBI Taxonomy" id="69181"/>
    <lineage>
        <taxon>Eukaryota</taxon>
        <taxon>Viridiplantae</taxon>
        <taxon>Streptophyta</taxon>
        <taxon>Embryophyta</taxon>
        <taxon>Tracheophyta</taxon>
        <taxon>Spermatophyta</taxon>
        <taxon>Magnoliopsida</taxon>
        <taxon>eudicotyledons</taxon>
        <taxon>Gunneridae</taxon>
        <taxon>Pentapetalae</taxon>
        <taxon>rosids</taxon>
        <taxon>malvids</taxon>
        <taxon>Brassicales</taxon>
        <taxon>Brassicaceae</taxon>
        <taxon>Brassiceae</taxon>
        <taxon>Brassica</taxon>
    </lineage>
</organism>
<protein>
    <submittedName>
        <fullName evidence="1">Uncharacterized protein</fullName>
    </submittedName>
</protein>
<evidence type="ECO:0000313" key="1">
    <source>
        <dbReference type="EMBL" id="KAF3504486.1"/>
    </source>
</evidence>
<evidence type="ECO:0000313" key="2">
    <source>
        <dbReference type="Proteomes" id="UP000712600"/>
    </source>
</evidence>
<dbReference type="AlphaFoldDB" id="A0A8S9NPG0"/>
<proteinExistence type="predicted"/>